<dbReference type="EMBL" id="LXQA010164132">
    <property type="protein sequence ID" value="MCI28196.1"/>
    <property type="molecule type" value="Genomic_DNA"/>
</dbReference>
<protein>
    <submittedName>
        <fullName evidence="1">Uncharacterized protein</fullName>
    </submittedName>
</protein>
<organism evidence="1 2">
    <name type="scientific">Trifolium medium</name>
    <dbReference type="NCBI Taxonomy" id="97028"/>
    <lineage>
        <taxon>Eukaryota</taxon>
        <taxon>Viridiplantae</taxon>
        <taxon>Streptophyta</taxon>
        <taxon>Embryophyta</taxon>
        <taxon>Tracheophyta</taxon>
        <taxon>Spermatophyta</taxon>
        <taxon>Magnoliopsida</taxon>
        <taxon>eudicotyledons</taxon>
        <taxon>Gunneridae</taxon>
        <taxon>Pentapetalae</taxon>
        <taxon>rosids</taxon>
        <taxon>fabids</taxon>
        <taxon>Fabales</taxon>
        <taxon>Fabaceae</taxon>
        <taxon>Papilionoideae</taxon>
        <taxon>50 kb inversion clade</taxon>
        <taxon>NPAAA clade</taxon>
        <taxon>Hologalegina</taxon>
        <taxon>IRL clade</taxon>
        <taxon>Trifolieae</taxon>
        <taxon>Trifolium</taxon>
    </lineage>
</organism>
<comment type="caution">
    <text evidence="1">The sequence shown here is derived from an EMBL/GenBank/DDBJ whole genome shotgun (WGS) entry which is preliminary data.</text>
</comment>
<sequence length="64" mass="7051">MTVNFNVLSAFTEHRIFGNVDSRLTITVNGHGKLESPELASCTIDPVTDRRVKGQLAQSESHQP</sequence>
<dbReference type="AlphaFoldDB" id="A0A392QXD5"/>
<proteinExistence type="predicted"/>
<accession>A0A392QXD5</accession>
<evidence type="ECO:0000313" key="2">
    <source>
        <dbReference type="Proteomes" id="UP000265520"/>
    </source>
</evidence>
<reference evidence="1 2" key="1">
    <citation type="journal article" date="2018" name="Front. Plant Sci.">
        <title>Red Clover (Trifolium pratense) and Zigzag Clover (T. medium) - A Picture of Genomic Similarities and Differences.</title>
        <authorList>
            <person name="Dluhosova J."/>
            <person name="Istvanek J."/>
            <person name="Nedelnik J."/>
            <person name="Repkova J."/>
        </authorList>
    </citation>
    <scope>NUCLEOTIDE SEQUENCE [LARGE SCALE GENOMIC DNA]</scope>
    <source>
        <strain evidence="2">cv. 10/8</strain>
        <tissue evidence="1">Leaf</tissue>
    </source>
</reference>
<name>A0A392QXD5_9FABA</name>
<evidence type="ECO:0000313" key="1">
    <source>
        <dbReference type="EMBL" id="MCI28196.1"/>
    </source>
</evidence>
<keyword evidence="2" id="KW-1185">Reference proteome</keyword>
<dbReference type="Proteomes" id="UP000265520">
    <property type="component" value="Unassembled WGS sequence"/>
</dbReference>